<gene>
    <name evidence="2" type="primary">Contig16842.g17943</name>
    <name evidence="2" type="ORF">STYLEM_16745</name>
</gene>
<organism evidence="2 3">
    <name type="scientific">Stylonychia lemnae</name>
    <name type="common">Ciliate</name>
    <dbReference type="NCBI Taxonomy" id="5949"/>
    <lineage>
        <taxon>Eukaryota</taxon>
        <taxon>Sar</taxon>
        <taxon>Alveolata</taxon>
        <taxon>Ciliophora</taxon>
        <taxon>Intramacronucleata</taxon>
        <taxon>Spirotrichea</taxon>
        <taxon>Stichotrichia</taxon>
        <taxon>Sporadotrichida</taxon>
        <taxon>Oxytrichidae</taxon>
        <taxon>Stylonychinae</taxon>
        <taxon>Stylonychia</taxon>
    </lineage>
</organism>
<feature type="region of interest" description="Disordered" evidence="1">
    <location>
        <begin position="349"/>
        <end position="375"/>
    </location>
</feature>
<dbReference type="InParanoid" id="A0A078AYW6"/>
<evidence type="ECO:0000313" key="3">
    <source>
        <dbReference type="Proteomes" id="UP000039865"/>
    </source>
</evidence>
<feature type="compositionally biased region" description="Polar residues" evidence="1">
    <location>
        <begin position="349"/>
        <end position="358"/>
    </location>
</feature>
<protein>
    <submittedName>
        <fullName evidence="2">Uncharacterized protein</fullName>
    </submittedName>
</protein>
<keyword evidence="3" id="KW-1185">Reference proteome</keyword>
<dbReference type="Proteomes" id="UP000039865">
    <property type="component" value="Unassembled WGS sequence"/>
</dbReference>
<evidence type="ECO:0000313" key="2">
    <source>
        <dbReference type="EMBL" id="CDW87635.1"/>
    </source>
</evidence>
<feature type="compositionally biased region" description="Polar residues" evidence="1">
    <location>
        <begin position="189"/>
        <end position="212"/>
    </location>
</feature>
<reference evidence="2 3" key="1">
    <citation type="submission" date="2014-06" db="EMBL/GenBank/DDBJ databases">
        <authorList>
            <person name="Swart Estienne"/>
        </authorList>
    </citation>
    <scope>NUCLEOTIDE SEQUENCE [LARGE SCALE GENOMIC DNA]</scope>
    <source>
        <strain evidence="2 3">130c</strain>
    </source>
</reference>
<feature type="region of interest" description="Disordered" evidence="1">
    <location>
        <begin position="172"/>
        <end position="212"/>
    </location>
</feature>
<dbReference type="AlphaFoldDB" id="A0A078AYW6"/>
<dbReference type="EMBL" id="CCKQ01015799">
    <property type="protein sequence ID" value="CDW87635.1"/>
    <property type="molecule type" value="Genomic_DNA"/>
</dbReference>
<proteinExistence type="predicted"/>
<sequence length="516" mass="60678">MKVIRNYSKKSKVITDHLNDDLNFIFRSDLKDELNKKQILTTNTSSNQLNSSKLTSQRTIKQPLPSQIFIPRPKTEGEQQQCQLFQSSFATQATQREEAFLRQQKQVEQYLERQQKKQIYQTEVMKRMQERTKIRVIASQDKIKDSAKYILDQKRKKQQLITIMLSSYLNSREPQKMLKSQNRSKDQSEQVTEQSFSKMNSDYNSNNQTQNSLGKTNEYAKFMQGNGIYPQRQLQQKNQQFLENSIKNIKAGDYPIQPEISDGQTQHSVYIKSRMKDPFGNNFLVSSIKQIKQKQNQQQSTPPPTNTYRVSINQNQTVGFMNLKTNGKIDDYEDNGGGLMFFNYQSRENMNNESSSKSLQKRPKTAQPKGISHRLNKKANHQMELQRDQNNEDVRPKIKRRARKRSDMKEDTNTLRCHSSFVERIIPKQKSSKTIVRRQLDFYHDHLKNPIDQIKLSNIIQDKDKQNRYRVNNRMKLLKNKQLHIFIEGKHQVEISKEASLAQSRDNSIDIRKESQ</sequence>
<evidence type="ECO:0000256" key="1">
    <source>
        <dbReference type="SAM" id="MobiDB-lite"/>
    </source>
</evidence>
<accession>A0A078AYW6</accession>
<name>A0A078AYW6_STYLE</name>